<dbReference type="CDD" id="cd06262">
    <property type="entry name" value="metallo-hydrolase-like_MBL-fold"/>
    <property type="match status" value="1"/>
</dbReference>
<dbReference type="PANTHER" id="PTHR46233">
    <property type="entry name" value="HYDROXYACYLGLUTATHIONE HYDROLASE GLOC"/>
    <property type="match status" value="1"/>
</dbReference>
<dbReference type="SUPFAM" id="SSF56281">
    <property type="entry name" value="Metallo-hydrolase/oxidoreductase"/>
    <property type="match status" value="1"/>
</dbReference>
<dbReference type="EMBL" id="PNHK01000001">
    <property type="protein sequence ID" value="PMD06037.1"/>
    <property type="molecule type" value="Genomic_DNA"/>
</dbReference>
<dbReference type="RefSeq" id="WP_102237693.1">
    <property type="nucleotide sequence ID" value="NZ_BAAAIM010000007.1"/>
</dbReference>
<dbReference type="GO" id="GO:0016787">
    <property type="term" value="F:hydrolase activity"/>
    <property type="evidence" value="ECO:0007669"/>
    <property type="project" value="UniProtKB-KW"/>
</dbReference>
<dbReference type="Pfam" id="PF00753">
    <property type="entry name" value="Lactamase_B"/>
    <property type="match status" value="1"/>
</dbReference>
<gene>
    <name evidence="2" type="ORF">CJ199_01155</name>
</gene>
<dbReference type="OrthoDB" id="2971563at2"/>
<sequence>METLELNDVTIRWISVSDMENNVYLITSKNTDKQVLIDAANDTAQIEKLVKEHGNGKIEAVLTTHSHPDHIQSLADIARTFEARTLAGLYDVSEIEEQTGIEIDEQLANDDMLEFDGFRLRAVHLKGHTPGSIAYVLRDYPGEQRFIFSGDSLFPGGPGKTTNPEDFTQLMNDLETRIFEPFADDTVVLPGHGARTELGAERPHLDEWRQRGW</sequence>
<dbReference type="Gene3D" id="3.60.15.10">
    <property type="entry name" value="Ribonuclease Z/Hydroxyacylglutathione hydrolase-like"/>
    <property type="match status" value="1"/>
</dbReference>
<accession>A0A2N6VPK3</accession>
<dbReference type="Proteomes" id="UP000235598">
    <property type="component" value="Unassembled WGS sequence"/>
</dbReference>
<protein>
    <submittedName>
        <fullName evidence="2">Zn-dependent hydrolase</fullName>
    </submittedName>
</protein>
<dbReference type="AlphaFoldDB" id="A0A2N6VPK3"/>
<dbReference type="PANTHER" id="PTHR46233:SF1">
    <property type="entry name" value="CONSERVED PROTEIN"/>
    <property type="match status" value="1"/>
</dbReference>
<dbReference type="InterPro" id="IPR001279">
    <property type="entry name" value="Metallo-B-lactamas"/>
</dbReference>
<reference evidence="2 3" key="1">
    <citation type="submission" date="2017-09" db="EMBL/GenBank/DDBJ databases">
        <title>Bacterial strain isolated from the female urinary microbiota.</title>
        <authorList>
            <person name="Thomas-White K."/>
            <person name="Kumar N."/>
            <person name="Forster S."/>
            <person name="Putonti C."/>
            <person name="Lawley T."/>
            <person name="Wolfe A.J."/>
        </authorList>
    </citation>
    <scope>NUCLEOTIDE SEQUENCE [LARGE SCALE GENOMIC DNA]</scope>
    <source>
        <strain evidence="2 3">UMB1301</strain>
    </source>
</reference>
<feature type="domain" description="Metallo-beta-lactamase" evidence="1">
    <location>
        <begin position="20"/>
        <end position="192"/>
    </location>
</feature>
<name>A0A2N6VPK3_9MICO</name>
<dbReference type="InterPro" id="IPR036866">
    <property type="entry name" value="RibonucZ/Hydroxyglut_hydro"/>
</dbReference>
<evidence type="ECO:0000259" key="1">
    <source>
        <dbReference type="SMART" id="SM00849"/>
    </source>
</evidence>
<evidence type="ECO:0000313" key="3">
    <source>
        <dbReference type="Proteomes" id="UP000235598"/>
    </source>
</evidence>
<organism evidence="2 3">
    <name type="scientific">Brevibacterium paucivorans</name>
    <dbReference type="NCBI Taxonomy" id="170994"/>
    <lineage>
        <taxon>Bacteria</taxon>
        <taxon>Bacillati</taxon>
        <taxon>Actinomycetota</taxon>
        <taxon>Actinomycetes</taxon>
        <taxon>Micrococcales</taxon>
        <taxon>Brevibacteriaceae</taxon>
        <taxon>Brevibacterium</taxon>
    </lineage>
</organism>
<comment type="caution">
    <text evidence="2">The sequence shown here is derived from an EMBL/GenBank/DDBJ whole genome shotgun (WGS) entry which is preliminary data.</text>
</comment>
<proteinExistence type="predicted"/>
<dbReference type="SMART" id="SM00849">
    <property type="entry name" value="Lactamase_B"/>
    <property type="match status" value="1"/>
</dbReference>
<dbReference type="InterPro" id="IPR051453">
    <property type="entry name" value="MBL_Glyoxalase_II"/>
</dbReference>
<evidence type="ECO:0000313" key="2">
    <source>
        <dbReference type="EMBL" id="PMD06037.1"/>
    </source>
</evidence>
<keyword evidence="2" id="KW-0378">Hydrolase</keyword>